<keyword evidence="3" id="KW-1185">Reference proteome</keyword>
<comment type="caution">
    <text evidence="2">The sequence shown here is derived from an EMBL/GenBank/DDBJ whole genome shotgun (WGS) entry which is preliminary data.</text>
</comment>
<feature type="signal peptide" evidence="1">
    <location>
        <begin position="1"/>
        <end position="21"/>
    </location>
</feature>
<name>A0ABQ5XJF4_9GAMM</name>
<gene>
    <name evidence="2" type="ORF">GCM10007901_00320</name>
</gene>
<organism evidence="2 3">
    <name type="scientific">Dyella acidisoli</name>
    <dbReference type="NCBI Taxonomy" id="1867834"/>
    <lineage>
        <taxon>Bacteria</taxon>
        <taxon>Pseudomonadati</taxon>
        <taxon>Pseudomonadota</taxon>
        <taxon>Gammaproteobacteria</taxon>
        <taxon>Lysobacterales</taxon>
        <taxon>Rhodanobacteraceae</taxon>
        <taxon>Dyella</taxon>
    </lineage>
</organism>
<evidence type="ECO:0000313" key="3">
    <source>
        <dbReference type="Proteomes" id="UP001156670"/>
    </source>
</evidence>
<evidence type="ECO:0000256" key="1">
    <source>
        <dbReference type="SAM" id="SignalP"/>
    </source>
</evidence>
<proteinExistence type="predicted"/>
<feature type="chain" id="PRO_5046693538" description="Porin" evidence="1">
    <location>
        <begin position="22"/>
        <end position="409"/>
    </location>
</feature>
<dbReference type="SUPFAM" id="SSF56935">
    <property type="entry name" value="Porins"/>
    <property type="match status" value="1"/>
</dbReference>
<sequence length="409" mass="45535">MKKHRLCSIIAVWGVATSLHAQDFVLHAYIDERLVAAPDDTSWTRGGFGKTRYGDGKTQFHFGGAAVYGAAQITPELLALAQLQDQTSGHSGLSLLEGWMRYRPVSTTPWRWSVRAGAFFPPVSMENDGVGWTSPWTLSSSAINTWVGEELRAVGGEFVLEHRGELTDWDVRAAVFRRDDPSGTILAMRGWSIGDLVSGIGSRLREPDAPVSAEGGTPPRYYDPFRNIGTSHWGDYAAVDWHAPSETRVSLVYYDNHADPGATAPYANGDQQSAWRTRFWSVGARTDTDAITWIAQAMDGDTTVEPIEDLYRRTHYRAAFVLAGWNRGAWRPALRIEHFSTRKPSNDPDVHKGENGNAVTAALNWRPRDYLRFTAEVLRIDSTATVRAQYGLPEHVIDTQVQVSVRVLY</sequence>
<dbReference type="Proteomes" id="UP001156670">
    <property type="component" value="Unassembled WGS sequence"/>
</dbReference>
<evidence type="ECO:0008006" key="4">
    <source>
        <dbReference type="Google" id="ProtNLM"/>
    </source>
</evidence>
<keyword evidence="1" id="KW-0732">Signal</keyword>
<dbReference type="RefSeq" id="WP_284318861.1">
    <property type="nucleotide sequence ID" value="NZ_BSOB01000001.1"/>
</dbReference>
<accession>A0ABQ5XJF4</accession>
<reference evidence="3" key="1">
    <citation type="journal article" date="2019" name="Int. J. Syst. Evol. Microbiol.">
        <title>The Global Catalogue of Microorganisms (GCM) 10K type strain sequencing project: providing services to taxonomists for standard genome sequencing and annotation.</title>
        <authorList>
            <consortium name="The Broad Institute Genomics Platform"/>
            <consortium name="The Broad Institute Genome Sequencing Center for Infectious Disease"/>
            <person name="Wu L."/>
            <person name="Ma J."/>
        </authorList>
    </citation>
    <scope>NUCLEOTIDE SEQUENCE [LARGE SCALE GENOMIC DNA]</scope>
    <source>
        <strain evidence="3">NBRC 111980</strain>
    </source>
</reference>
<protein>
    <recommendedName>
        <fullName evidence="4">Porin</fullName>
    </recommendedName>
</protein>
<dbReference type="Gene3D" id="2.40.160.10">
    <property type="entry name" value="Porin"/>
    <property type="match status" value="1"/>
</dbReference>
<dbReference type="InterPro" id="IPR023614">
    <property type="entry name" value="Porin_dom_sf"/>
</dbReference>
<evidence type="ECO:0000313" key="2">
    <source>
        <dbReference type="EMBL" id="GLQ91082.1"/>
    </source>
</evidence>
<dbReference type="EMBL" id="BSOB01000001">
    <property type="protein sequence ID" value="GLQ91082.1"/>
    <property type="molecule type" value="Genomic_DNA"/>
</dbReference>